<feature type="signal peptide" evidence="1">
    <location>
        <begin position="1"/>
        <end position="19"/>
    </location>
</feature>
<sequence length="264" mass="30905">MKKIYLAILFLVFTSFNSAENNGAKKNSFAAGEWFKFRIHYGFLNASYATLNLKETTLNGNEVYHVKGYGETTGMARWFFKVEDNYESYFDKKTIKPYKFIRKIDEGGYTKDIEIDFDHDNNKAVVKDHKHNKTHVLKTPDNIQDLLSAFYYLRNNYDVKSIKKGDEITLDLLFEEDETFKFKLKFLGRETTRTKFGKVRCLKFRPYVQSGRVFKEEESLTLWVSDDDNKVPIRIKADLAIGSLKADLEAFKGLKHQFKIEVDQ</sequence>
<dbReference type="AlphaFoldDB" id="A0A9E7CUY4"/>
<dbReference type="InterPro" id="IPR021457">
    <property type="entry name" value="DUF3108"/>
</dbReference>
<keyword evidence="1" id="KW-0732">Signal</keyword>
<evidence type="ECO:0000313" key="3">
    <source>
        <dbReference type="Proteomes" id="UP000831290"/>
    </source>
</evidence>
<dbReference type="Pfam" id="PF11306">
    <property type="entry name" value="DUF3108"/>
    <property type="match status" value="1"/>
</dbReference>
<dbReference type="Proteomes" id="UP000831290">
    <property type="component" value="Chromosome"/>
</dbReference>
<organism evidence="2 3">
    <name type="scientific">Abyssalbus ytuae</name>
    <dbReference type="NCBI Taxonomy" id="2926907"/>
    <lineage>
        <taxon>Bacteria</taxon>
        <taxon>Pseudomonadati</taxon>
        <taxon>Bacteroidota</taxon>
        <taxon>Flavobacteriia</taxon>
        <taxon>Flavobacteriales</taxon>
        <taxon>Flavobacteriaceae</taxon>
        <taxon>Abyssalbus</taxon>
    </lineage>
</organism>
<proteinExistence type="predicted"/>
<evidence type="ECO:0000256" key="1">
    <source>
        <dbReference type="SAM" id="SignalP"/>
    </source>
</evidence>
<protein>
    <submittedName>
        <fullName evidence="2">DUF3108 domain-containing protein</fullName>
    </submittedName>
</protein>
<dbReference type="KEGG" id="fbm:MQE35_07525"/>
<name>A0A9E7CUY4_9FLAO</name>
<dbReference type="RefSeq" id="WP_255845754.1">
    <property type="nucleotide sequence ID" value="NZ_CP094358.1"/>
</dbReference>
<evidence type="ECO:0000313" key="2">
    <source>
        <dbReference type="EMBL" id="UOB19137.1"/>
    </source>
</evidence>
<reference evidence="2" key="1">
    <citation type="submission" date="2022-03" db="EMBL/GenBank/DDBJ databases">
        <title>Description of Abyssus ytuae gen. nov., sp. nov., a novel member of the family Flavobacteriaceae isolated from the sediment of Mariana Trench.</title>
        <authorList>
            <person name="Zhang J."/>
            <person name="Xu X."/>
        </authorList>
    </citation>
    <scope>NUCLEOTIDE SEQUENCE</scope>
    <source>
        <strain evidence="2">MT3330</strain>
    </source>
</reference>
<feature type="chain" id="PRO_5039396655" evidence="1">
    <location>
        <begin position="20"/>
        <end position="264"/>
    </location>
</feature>
<accession>A0A9E7CUY4</accession>
<gene>
    <name evidence="2" type="ORF">MQE35_07525</name>
</gene>
<dbReference type="EMBL" id="CP094358">
    <property type="protein sequence ID" value="UOB19137.1"/>
    <property type="molecule type" value="Genomic_DNA"/>
</dbReference>
<keyword evidence="3" id="KW-1185">Reference proteome</keyword>